<keyword evidence="7" id="KW-1185">Reference proteome</keyword>
<feature type="compositionally biased region" description="Low complexity" evidence="4">
    <location>
        <begin position="18"/>
        <end position="30"/>
    </location>
</feature>
<feature type="domain" description="Transglycosylase SLT" evidence="5">
    <location>
        <begin position="503"/>
        <end position="605"/>
    </location>
</feature>
<dbReference type="EMBL" id="CP060244">
    <property type="protein sequence ID" value="QNT78724.1"/>
    <property type="molecule type" value="Genomic_DNA"/>
</dbReference>
<evidence type="ECO:0000313" key="6">
    <source>
        <dbReference type="EMBL" id="QNT78724.1"/>
    </source>
</evidence>
<comment type="similarity">
    <text evidence="2">Belongs to the virb1 family.</text>
</comment>
<evidence type="ECO:0000256" key="1">
    <source>
        <dbReference type="ARBA" id="ARBA00007734"/>
    </source>
</evidence>
<evidence type="ECO:0000259" key="5">
    <source>
        <dbReference type="Pfam" id="PF01464"/>
    </source>
</evidence>
<dbReference type="PANTHER" id="PTHR37423">
    <property type="entry name" value="SOLUBLE LYTIC MUREIN TRANSGLYCOSYLASE-RELATED"/>
    <property type="match status" value="1"/>
</dbReference>
<dbReference type="SUPFAM" id="SSF48435">
    <property type="entry name" value="Bacterial muramidases"/>
    <property type="match status" value="1"/>
</dbReference>
<dbReference type="Gene3D" id="1.10.530.10">
    <property type="match status" value="1"/>
</dbReference>
<dbReference type="GO" id="GO:0042597">
    <property type="term" value="C:periplasmic space"/>
    <property type="evidence" value="ECO:0007669"/>
    <property type="project" value="InterPro"/>
</dbReference>
<dbReference type="GO" id="GO:0008933">
    <property type="term" value="F:peptidoglycan lytic transglycosylase activity"/>
    <property type="evidence" value="ECO:0007669"/>
    <property type="project" value="InterPro"/>
</dbReference>
<evidence type="ECO:0000256" key="4">
    <source>
        <dbReference type="SAM" id="MobiDB-lite"/>
    </source>
</evidence>
<dbReference type="KEGG" id="ebla:JGUZn3_15010"/>
<comment type="similarity">
    <text evidence="1">Belongs to the transglycosylase Slt family.</text>
</comment>
<dbReference type="GO" id="GO:0016020">
    <property type="term" value="C:membrane"/>
    <property type="evidence" value="ECO:0007669"/>
    <property type="project" value="InterPro"/>
</dbReference>
<protein>
    <submittedName>
        <fullName evidence="6">Membrane-bound lytic murein transglycosylase C</fullName>
    </submittedName>
</protein>
<dbReference type="GO" id="GO:0004553">
    <property type="term" value="F:hydrolase activity, hydrolyzing O-glycosyl compounds"/>
    <property type="evidence" value="ECO:0007669"/>
    <property type="project" value="InterPro"/>
</dbReference>
<dbReference type="InterPro" id="IPR000189">
    <property type="entry name" value="Transglyc_AS"/>
</dbReference>
<organism evidence="6 7">
    <name type="scientific">Entomobacter blattae</name>
    <dbReference type="NCBI Taxonomy" id="2762277"/>
    <lineage>
        <taxon>Bacteria</taxon>
        <taxon>Pseudomonadati</taxon>
        <taxon>Pseudomonadota</taxon>
        <taxon>Alphaproteobacteria</taxon>
        <taxon>Acetobacterales</taxon>
        <taxon>Acetobacteraceae</taxon>
        <taxon>Entomobacter</taxon>
    </lineage>
</organism>
<keyword evidence="3" id="KW-0732">Signal</keyword>
<dbReference type="Proteomes" id="UP000516349">
    <property type="component" value="Chromosome"/>
</dbReference>
<evidence type="ECO:0000256" key="2">
    <source>
        <dbReference type="ARBA" id="ARBA00009387"/>
    </source>
</evidence>
<feature type="region of interest" description="Disordered" evidence="4">
    <location>
        <begin position="18"/>
        <end position="44"/>
    </location>
</feature>
<evidence type="ECO:0000313" key="7">
    <source>
        <dbReference type="Proteomes" id="UP000516349"/>
    </source>
</evidence>
<feature type="compositionally biased region" description="Polar residues" evidence="4">
    <location>
        <begin position="31"/>
        <end position="44"/>
    </location>
</feature>
<dbReference type="PROSITE" id="PS00922">
    <property type="entry name" value="TRANSGLYCOSYLASE"/>
    <property type="match status" value="1"/>
</dbReference>
<dbReference type="GO" id="GO:0000270">
    <property type="term" value="P:peptidoglycan metabolic process"/>
    <property type="evidence" value="ECO:0007669"/>
    <property type="project" value="InterPro"/>
</dbReference>
<dbReference type="InterPro" id="IPR023346">
    <property type="entry name" value="Lysozyme-like_dom_sf"/>
</dbReference>
<dbReference type="PANTHER" id="PTHR37423:SF2">
    <property type="entry name" value="MEMBRANE-BOUND LYTIC MUREIN TRANSGLYCOSYLASE C"/>
    <property type="match status" value="1"/>
</dbReference>
<dbReference type="SUPFAM" id="SSF53955">
    <property type="entry name" value="Lysozyme-like"/>
    <property type="match status" value="1"/>
</dbReference>
<reference evidence="6 7" key="1">
    <citation type="submission" date="2020-08" db="EMBL/GenBank/DDBJ databases">
        <title>Complete genome sequence of Entomobacter blattae G55GP.</title>
        <authorList>
            <person name="Poehlein A."/>
            <person name="Guzman J."/>
            <person name="Daniel R."/>
            <person name="Vilcinskas A."/>
        </authorList>
    </citation>
    <scope>NUCLEOTIDE SEQUENCE [LARGE SCALE GENOMIC DNA]</scope>
    <source>
        <strain evidence="6 7">G55GP</strain>
    </source>
</reference>
<sequence length="650" mass="72923">MVAYKIIAAFFLASCASQTPTPSNNSISPSFYTGQTLPPSEPENTLQDSVKTYLSLLSTQGGSPSDYAYFLIQHPAWPNHQYMQTRLLKKLASEPEDAIASPLCLNQPIPFAPALVRCANIAPLFPIIAKKSHQIWQTSLLSTEEENKFYEVFKNYLSTEDHWKRFLLLVKEDHFLSAKHLLPLLLPEQKKLASAILAYQTNTPQADRFLLPLEPKQLSHPTLFLSRVRWLRKNNQIEEAVKLWKDQGNRAELYAASDLFWQERKKLVQTLLQRKHISNAILIADDGSCLPHKNCNDSAFLAGWMTLRLIHQPEKARKYFVSLTREPALSVKAEGYFWLGETFMEAHQPQDALSSWSKAAQYPTVFYGQIALFARNTGTQQTNFLTDPIPYIPILYKALSHHKEPLWTLKQATDFLGNELIQAATLLIAEKDYKHATAFIMQAGQNDPTPEVLSLAAAFAHGVNSASAAVMLSRKASQEGIALFPQGWPMLELSSPPLPTTDQLLTSLTLAIIRQESNFNPTISSSAGAVGLMQLMPATAKDMAEKNHIKITTPISISALTDATLNTTLGMLYLKMLLKTFNNALPYTIAAYNAGPTRVKTWLPTPPATSPIAMLDWIENMPYPETRHYIKQVWQNFTLYQALYHSPPPS</sequence>
<dbReference type="Pfam" id="PF01464">
    <property type="entry name" value="SLT"/>
    <property type="match status" value="1"/>
</dbReference>
<dbReference type="Gene3D" id="1.25.20.10">
    <property type="entry name" value="Bacterial muramidases"/>
    <property type="match status" value="1"/>
</dbReference>
<dbReference type="InterPro" id="IPR008939">
    <property type="entry name" value="Lytic_TGlycosylase_superhlx_U"/>
</dbReference>
<accession>A0A7H1NSG4</accession>
<evidence type="ECO:0000256" key="3">
    <source>
        <dbReference type="ARBA" id="ARBA00022729"/>
    </source>
</evidence>
<dbReference type="CDD" id="cd13401">
    <property type="entry name" value="Slt70-like"/>
    <property type="match status" value="1"/>
</dbReference>
<dbReference type="AlphaFoldDB" id="A0A7H1NSG4"/>
<proteinExistence type="inferred from homology"/>
<gene>
    <name evidence="6" type="primary">mltC_2</name>
    <name evidence="6" type="ORF">JGUZn3_15010</name>
</gene>
<name>A0A7H1NSG4_9PROT</name>
<dbReference type="InterPro" id="IPR008258">
    <property type="entry name" value="Transglycosylase_SLT_dom_1"/>
</dbReference>